<evidence type="ECO:0000256" key="3">
    <source>
        <dbReference type="ARBA" id="ARBA00023027"/>
    </source>
</evidence>
<dbReference type="STRING" id="1296120.A0A1B9H059"/>
<feature type="domain" description="NAD-dependent epimerase/dehydratase" evidence="4">
    <location>
        <begin position="3"/>
        <end position="182"/>
    </location>
</feature>
<sequence>MRILLTGAAGGLGSHTLSYLLSEGHTVIAVDRVPLTETLSSKLPPSHAKSLSNKIVDLTSIQAVTDLFDSFGADNLPEGVIHLAAIPTLGLVPPLETHNINVTSSYNVLYSAASRGIKRIAQASSVNAVGLSFTKEERQYFDRLPLTEKEGYRPVGRICEDQASALVRLFPGTRIASLRFHHILHTKSEAYTHAHSRELWAWSSIDACARSCLLSLTSEGWGQDHNGGGHEAFFIVNEDLIWDGGLSPESRGSGEYTTSALELIKYELQDKNKVGDVDESWWEGNPRRGLWDCSKANILLGWKHVE</sequence>
<keyword evidence="3" id="KW-0520">NAD</keyword>
<evidence type="ECO:0000259" key="4">
    <source>
        <dbReference type="Pfam" id="PF01370"/>
    </source>
</evidence>
<comment type="similarity">
    <text evidence="1">Belongs to the NAD(P)-dependent epimerase/dehydratase family.</text>
</comment>
<dbReference type="InterPro" id="IPR036291">
    <property type="entry name" value="NAD(P)-bd_dom_sf"/>
</dbReference>
<dbReference type="Pfam" id="PF01370">
    <property type="entry name" value="Epimerase"/>
    <property type="match status" value="1"/>
</dbReference>
<dbReference type="AlphaFoldDB" id="A0A1B9H059"/>
<dbReference type="Gene3D" id="3.40.50.720">
    <property type="entry name" value="NAD(P)-binding Rossmann-like Domain"/>
    <property type="match status" value="1"/>
</dbReference>
<dbReference type="PANTHER" id="PTHR43103:SF5">
    <property type="entry name" value="4-EPIMERASE, PUTATIVE (AFU_ORTHOLOGUE AFUA_7G00360)-RELATED"/>
    <property type="match status" value="1"/>
</dbReference>
<reference evidence="5 6" key="1">
    <citation type="submission" date="2013-07" db="EMBL/GenBank/DDBJ databases">
        <title>The Genome Sequence of Cryptococcus heveanensis BCC8398.</title>
        <authorList>
            <consortium name="The Broad Institute Genome Sequencing Platform"/>
            <person name="Cuomo C."/>
            <person name="Litvintseva A."/>
            <person name="Chen Y."/>
            <person name="Heitman J."/>
            <person name="Sun S."/>
            <person name="Springer D."/>
            <person name="Dromer F."/>
            <person name="Young S.K."/>
            <person name="Zeng Q."/>
            <person name="Gargeya S."/>
            <person name="Fitzgerald M."/>
            <person name="Abouelleil A."/>
            <person name="Alvarado L."/>
            <person name="Berlin A.M."/>
            <person name="Chapman S.B."/>
            <person name="Dewar J."/>
            <person name="Goldberg J."/>
            <person name="Griggs A."/>
            <person name="Gujja S."/>
            <person name="Hansen M."/>
            <person name="Howarth C."/>
            <person name="Imamovic A."/>
            <person name="Larimer J."/>
            <person name="McCowan C."/>
            <person name="Murphy C."/>
            <person name="Pearson M."/>
            <person name="Priest M."/>
            <person name="Roberts A."/>
            <person name="Saif S."/>
            <person name="Shea T."/>
            <person name="Sykes S."/>
            <person name="Wortman J."/>
            <person name="Nusbaum C."/>
            <person name="Birren B."/>
        </authorList>
    </citation>
    <scope>NUCLEOTIDE SEQUENCE [LARGE SCALE GENOMIC DNA]</scope>
    <source>
        <strain evidence="5 6">BCC8398</strain>
    </source>
</reference>
<keyword evidence="2" id="KW-0560">Oxidoreductase</keyword>
<evidence type="ECO:0000256" key="1">
    <source>
        <dbReference type="ARBA" id="ARBA00007637"/>
    </source>
</evidence>
<accession>A0A1B9H059</accession>
<dbReference type="GO" id="GO:0016491">
    <property type="term" value="F:oxidoreductase activity"/>
    <property type="evidence" value="ECO:0007669"/>
    <property type="project" value="UniProtKB-KW"/>
</dbReference>
<organism evidence="5 6">
    <name type="scientific">Kwoniella heveanensis BCC8398</name>
    <dbReference type="NCBI Taxonomy" id="1296120"/>
    <lineage>
        <taxon>Eukaryota</taxon>
        <taxon>Fungi</taxon>
        <taxon>Dikarya</taxon>
        <taxon>Basidiomycota</taxon>
        <taxon>Agaricomycotina</taxon>
        <taxon>Tremellomycetes</taxon>
        <taxon>Tremellales</taxon>
        <taxon>Cryptococcaceae</taxon>
        <taxon>Kwoniella</taxon>
    </lineage>
</organism>
<keyword evidence="6" id="KW-1185">Reference proteome</keyword>
<evidence type="ECO:0000256" key="2">
    <source>
        <dbReference type="ARBA" id="ARBA00023002"/>
    </source>
</evidence>
<dbReference type="OrthoDB" id="202470at2759"/>
<protein>
    <recommendedName>
        <fullName evidence="4">NAD-dependent epimerase/dehydratase domain-containing protein</fullName>
    </recommendedName>
</protein>
<gene>
    <name evidence="5" type="ORF">I316_01886</name>
</gene>
<dbReference type="PANTHER" id="PTHR43103">
    <property type="entry name" value="NUCLEOSIDE-DIPHOSPHATE-SUGAR EPIMERASE"/>
    <property type="match status" value="1"/>
</dbReference>
<dbReference type="SUPFAM" id="SSF51735">
    <property type="entry name" value="NAD(P)-binding Rossmann-fold domains"/>
    <property type="match status" value="1"/>
</dbReference>
<dbReference type="Proteomes" id="UP000092666">
    <property type="component" value="Unassembled WGS sequence"/>
</dbReference>
<dbReference type="EMBL" id="KI669495">
    <property type="protein sequence ID" value="OCF36634.1"/>
    <property type="molecule type" value="Genomic_DNA"/>
</dbReference>
<reference evidence="6" key="2">
    <citation type="submission" date="2013-12" db="EMBL/GenBank/DDBJ databases">
        <title>Evolution of pathogenesis and genome organization in the Tremellales.</title>
        <authorList>
            <person name="Cuomo C."/>
            <person name="Litvintseva A."/>
            <person name="Heitman J."/>
            <person name="Chen Y."/>
            <person name="Sun S."/>
            <person name="Springer D."/>
            <person name="Dromer F."/>
            <person name="Young S."/>
            <person name="Zeng Q."/>
            <person name="Chapman S."/>
            <person name="Gujja S."/>
            <person name="Saif S."/>
            <person name="Birren B."/>
        </authorList>
    </citation>
    <scope>NUCLEOTIDE SEQUENCE [LARGE SCALE GENOMIC DNA]</scope>
    <source>
        <strain evidence="6">BCC8398</strain>
    </source>
</reference>
<proteinExistence type="inferred from homology"/>
<evidence type="ECO:0000313" key="6">
    <source>
        <dbReference type="Proteomes" id="UP000092666"/>
    </source>
</evidence>
<dbReference type="InterPro" id="IPR001509">
    <property type="entry name" value="Epimerase_deHydtase"/>
</dbReference>
<name>A0A1B9H059_9TREE</name>
<evidence type="ECO:0000313" key="5">
    <source>
        <dbReference type="EMBL" id="OCF36634.1"/>
    </source>
</evidence>